<evidence type="ECO:0000256" key="6">
    <source>
        <dbReference type="ARBA" id="ARBA00023136"/>
    </source>
</evidence>
<feature type="transmembrane region" description="Helical" evidence="7">
    <location>
        <begin position="89"/>
        <end position="110"/>
    </location>
</feature>
<keyword evidence="5 7" id="KW-1133">Transmembrane helix</keyword>
<feature type="transmembrane region" description="Helical" evidence="7">
    <location>
        <begin position="21"/>
        <end position="42"/>
    </location>
</feature>
<keyword evidence="3" id="KW-1003">Cell membrane</keyword>
<evidence type="ECO:0000256" key="5">
    <source>
        <dbReference type="ARBA" id="ARBA00022989"/>
    </source>
</evidence>
<feature type="transmembrane region" description="Helical" evidence="7">
    <location>
        <begin position="148"/>
        <end position="167"/>
    </location>
</feature>
<evidence type="ECO:0000256" key="3">
    <source>
        <dbReference type="ARBA" id="ARBA00022475"/>
    </source>
</evidence>
<dbReference type="InterPro" id="IPR035906">
    <property type="entry name" value="MetI-like_sf"/>
</dbReference>
<accession>A0A1F5VX10</accession>
<dbReference type="Pfam" id="PF00528">
    <property type="entry name" value="BPD_transp_1"/>
    <property type="match status" value="1"/>
</dbReference>
<protein>
    <recommendedName>
        <fullName evidence="8">ABC transmembrane type-1 domain-containing protein</fullName>
    </recommendedName>
</protein>
<feature type="domain" description="ABC transmembrane type-1" evidence="8">
    <location>
        <begin position="78"/>
        <end position="262"/>
    </location>
</feature>
<keyword evidence="2 7" id="KW-0813">Transport</keyword>
<feature type="transmembrane region" description="Helical" evidence="7">
    <location>
        <begin position="122"/>
        <end position="142"/>
    </location>
</feature>
<dbReference type="Gene3D" id="1.10.3720.10">
    <property type="entry name" value="MetI-like"/>
    <property type="match status" value="1"/>
</dbReference>
<dbReference type="EMBL" id="MFGW01000036">
    <property type="protein sequence ID" value="OGF67969.1"/>
    <property type="molecule type" value="Genomic_DNA"/>
</dbReference>
<dbReference type="STRING" id="1817863.A2Y62_21975"/>
<dbReference type="PROSITE" id="PS50928">
    <property type="entry name" value="ABC_TM1"/>
    <property type="match status" value="1"/>
</dbReference>
<evidence type="ECO:0000256" key="7">
    <source>
        <dbReference type="RuleBase" id="RU363032"/>
    </source>
</evidence>
<dbReference type="Proteomes" id="UP000178943">
    <property type="component" value="Unassembled WGS sequence"/>
</dbReference>
<feature type="transmembrane region" description="Helical" evidence="7">
    <location>
        <begin position="207"/>
        <end position="224"/>
    </location>
</feature>
<dbReference type="AlphaFoldDB" id="A0A1F5VX10"/>
<organism evidence="9 10">
    <name type="scientific">Candidatus Fischerbacteria bacterium RBG_13_37_8</name>
    <dbReference type="NCBI Taxonomy" id="1817863"/>
    <lineage>
        <taxon>Bacteria</taxon>
        <taxon>Candidatus Fischeribacteriota</taxon>
    </lineage>
</organism>
<sequence>MKGLFNSNENSKKIFGIREKVDPSLKIILGVIPVVVLLFLWWSLTYGEAEQRVISPLILPSPFEVVSAIKSLWFEAELSRSVVASTKRVVLGFLIGLACAFPLGIFMGSFSKIKALFDPISIFLAYLPIPALVPLTMSIFGIDEMQKIMFLALAFLIYLLPLIVKAVDDVDNVYLQTAYTLGAQRQHIVTKVLFPIAFPKIIQAMRLGFGIGWTYIILAEMVAAERGLGNIIIVAQRRGPREHIYLVLIVIVLIAYLTDRFWLKLSKILFPYKEIR</sequence>
<dbReference type="PANTHER" id="PTHR30151">
    <property type="entry name" value="ALKANE SULFONATE ABC TRANSPORTER-RELATED, MEMBRANE SUBUNIT"/>
    <property type="match status" value="1"/>
</dbReference>
<dbReference type="CDD" id="cd06261">
    <property type="entry name" value="TM_PBP2"/>
    <property type="match status" value="1"/>
</dbReference>
<name>A0A1F5VX10_9BACT</name>
<dbReference type="InterPro" id="IPR000515">
    <property type="entry name" value="MetI-like"/>
</dbReference>
<comment type="similarity">
    <text evidence="7">Belongs to the binding-protein-dependent transport system permease family.</text>
</comment>
<evidence type="ECO:0000256" key="1">
    <source>
        <dbReference type="ARBA" id="ARBA00004651"/>
    </source>
</evidence>
<dbReference type="SUPFAM" id="SSF161098">
    <property type="entry name" value="MetI-like"/>
    <property type="match status" value="1"/>
</dbReference>
<evidence type="ECO:0000313" key="9">
    <source>
        <dbReference type="EMBL" id="OGF67969.1"/>
    </source>
</evidence>
<keyword evidence="4 7" id="KW-0812">Transmembrane</keyword>
<keyword evidence="6 7" id="KW-0472">Membrane</keyword>
<evidence type="ECO:0000313" key="10">
    <source>
        <dbReference type="Proteomes" id="UP000178943"/>
    </source>
</evidence>
<comment type="caution">
    <text evidence="9">The sequence shown here is derived from an EMBL/GenBank/DDBJ whole genome shotgun (WGS) entry which is preliminary data.</text>
</comment>
<evidence type="ECO:0000256" key="2">
    <source>
        <dbReference type="ARBA" id="ARBA00022448"/>
    </source>
</evidence>
<gene>
    <name evidence="9" type="ORF">A2Y62_21975</name>
</gene>
<evidence type="ECO:0000256" key="4">
    <source>
        <dbReference type="ARBA" id="ARBA00022692"/>
    </source>
</evidence>
<comment type="subcellular location">
    <subcellularLocation>
        <location evidence="1 7">Cell membrane</location>
        <topology evidence="1 7">Multi-pass membrane protein</topology>
    </subcellularLocation>
</comment>
<dbReference type="GO" id="GO:0005886">
    <property type="term" value="C:plasma membrane"/>
    <property type="evidence" value="ECO:0007669"/>
    <property type="project" value="UniProtKB-SubCell"/>
</dbReference>
<feature type="transmembrane region" description="Helical" evidence="7">
    <location>
        <begin position="244"/>
        <end position="263"/>
    </location>
</feature>
<proteinExistence type="inferred from homology"/>
<dbReference type="PANTHER" id="PTHR30151:SF0">
    <property type="entry name" value="ABC TRANSPORTER PERMEASE PROTEIN MJ0413-RELATED"/>
    <property type="match status" value="1"/>
</dbReference>
<reference evidence="9 10" key="1">
    <citation type="journal article" date="2016" name="Nat. Commun.">
        <title>Thousands of microbial genomes shed light on interconnected biogeochemical processes in an aquifer system.</title>
        <authorList>
            <person name="Anantharaman K."/>
            <person name="Brown C.T."/>
            <person name="Hug L.A."/>
            <person name="Sharon I."/>
            <person name="Castelle C.J."/>
            <person name="Probst A.J."/>
            <person name="Thomas B.C."/>
            <person name="Singh A."/>
            <person name="Wilkins M.J."/>
            <person name="Karaoz U."/>
            <person name="Brodie E.L."/>
            <person name="Williams K.H."/>
            <person name="Hubbard S.S."/>
            <person name="Banfield J.F."/>
        </authorList>
    </citation>
    <scope>NUCLEOTIDE SEQUENCE [LARGE SCALE GENOMIC DNA]</scope>
</reference>
<dbReference type="GO" id="GO:0055085">
    <property type="term" value="P:transmembrane transport"/>
    <property type="evidence" value="ECO:0007669"/>
    <property type="project" value="InterPro"/>
</dbReference>
<evidence type="ECO:0000259" key="8">
    <source>
        <dbReference type="PROSITE" id="PS50928"/>
    </source>
</evidence>